<keyword evidence="1" id="KW-0812">Transmembrane</keyword>
<accession>A0ACA9Y383</accession>
<proteinExistence type="predicted"/>
<dbReference type="Proteomes" id="UP001152531">
    <property type="component" value="Unassembled WGS sequence"/>
</dbReference>
<name>A0ACA9Y383_9ASCO</name>
<sequence length="766" mass="88683">MYVWAYYLSIVLLFFSFLFMIPIRLKNKMLHRIRTSVIIATIMSLFITFTPQEAIEGAPLHKFGDGKIAYLACSYQISLTMATFCPSDEESFYESDCFCSNPNARATISYCYSLAHPNSIDAYINSCKTDFHYNLTREDFDESLANYSKYAKPLSDFDDFKHGQLVDFPVKLSDAEVLLFKDAYDQFLGNYDRSIDYGFYLILYWVAVFTIAGLVNWSKVVFPGLHKRLTDPFSNWFRKNISTPATRGKKKTDEKKFFYFLNMLVPTRLETIILSGFLALSVYFTFINIHYVEGDPVFKHKAKALLRYYAVRCSILTSSMMPLLILFGGRNNVLQGLTRWDYSTFITFHRWISRIVVVMVVAHSVLYTKYAHHRADFFRRDYIIYGTIGTLSGIFIMIQGLLVLRRKYYETFLLLHIILALGFIFGAYFHVVDLYCLWFYHMTFGVWMFDRVVRIARLWSFGFPKAKVLLLADEALKVVVPKPSHWEAISGGHVFIHFLRPSSFWQSHPFTYTISTENPDEIIIFMKVKEGVTLDLYNYLHSHVGKAAEIRVAVEGSYGESTPAGKYDSAVFVAGGNGIPGIYAEAFELQKRQAHSLKSKVQLIWVIREYRTLFWFYEELLSLKNTSIETTIYVTKPDCLDHLEEFDLRFPEQIADEHTSLLSQKTYGSIENEGITSTNTNELNDNETNEIIRKIKEELNFVTFRYGRPSMDQIVKTSIKESTGSVAYITCGHPVMVDDLRHSVVCNIGNSERKRIDYYEQLQVWA</sequence>
<comment type="caution">
    <text evidence="1">The sequence shown here is derived from an EMBL/GenBank/DDBJ whole genome shotgun (WGS) entry which is preliminary data.</text>
</comment>
<organism evidence="1 2">
    <name type="scientific">[Candida] jaroonii</name>
    <dbReference type="NCBI Taxonomy" id="467808"/>
    <lineage>
        <taxon>Eukaryota</taxon>
        <taxon>Fungi</taxon>
        <taxon>Dikarya</taxon>
        <taxon>Ascomycota</taxon>
        <taxon>Saccharomycotina</taxon>
        <taxon>Pichiomycetes</taxon>
        <taxon>Debaryomycetaceae</taxon>
        <taxon>Yamadazyma</taxon>
    </lineage>
</organism>
<gene>
    <name evidence="1" type="ORF">CLIB1444_02S07492</name>
</gene>
<evidence type="ECO:0000313" key="1">
    <source>
        <dbReference type="EMBL" id="CAH6719392.1"/>
    </source>
</evidence>
<keyword evidence="2" id="KW-1185">Reference proteome</keyword>
<reference evidence="1" key="1">
    <citation type="submission" date="2022-06" db="EMBL/GenBank/DDBJ databases">
        <authorList>
            <person name="Legras J.-L."/>
            <person name="Devillers H."/>
            <person name="Grondin C."/>
        </authorList>
    </citation>
    <scope>NUCLEOTIDE SEQUENCE</scope>
    <source>
        <strain evidence="1">CLIB 1444</strain>
    </source>
</reference>
<evidence type="ECO:0000313" key="2">
    <source>
        <dbReference type="Proteomes" id="UP001152531"/>
    </source>
</evidence>
<protein>
    <submittedName>
        <fullName evidence="1">Ferric/cupric reductase transmembrane component 1</fullName>
    </submittedName>
</protein>
<keyword evidence="1" id="KW-0472">Membrane</keyword>
<dbReference type="EMBL" id="CALSDN010000002">
    <property type="protein sequence ID" value="CAH6719392.1"/>
    <property type="molecule type" value="Genomic_DNA"/>
</dbReference>